<dbReference type="Gene3D" id="3.30.710.10">
    <property type="entry name" value="Potassium Channel Kv1.1, Chain A"/>
    <property type="match status" value="1"/>
</dbReference>
<comment type="caution">
    <text evidence="2">The sequence shown here is derived from an EMBL/GenBank/DDBJ whole genome shotgun (WGS) entry which is preliminary data.</text>
</comment>
<dbReference type="InterPro" id="IPR000210">
    <property type="entry name" value="BTB/POZ_dom"/>
</dbReference>
<dbReference type="SUPFAM" id="SSF49599">
    <property type="entry name" value="TRAF domain-like"/>
    <property type="match status" value="1"/>
</dbReference>
<evidence type="ECO:0000259" key="1">
    <source>
        <dbReference type="PROSITE" id="PS50097"/>
    </source>
</evidence>
<dbReference type="PANTHER" id="PTHR24413">
    <property type="entry name" value="SPECKLE-TYPE POZ PROTEIN"/>
    <property type="match status" value="1"/>
</dbReference>
<reference evidence="2 3" key="1">
    <citation type="journal article" date="2019" name="Sci. Rep.">
        <title>Orb-weaving spider Araneus ventricosus genome elucidates the spidroin gene catalogue.</title>
        <authorList>
            <person name="Kono N."/>
            <person name="Nakamura H."/>
            <person name="Ohtoshi R."/>
            <person name="Moran D.A.P."/>
            <person name="Shinohara A."/>
            <person name="Yoshida Y."/>
            <person name="Fujiwara M."/>
            <person name="Mori M."/>
            <person name="Tomita M."/>
            <person name="Arakawa K."/>
        </authorList>
    </citation>
    <scope>NUCLEOTIDE SEQUENCE [LARGE SCALE GENOMIC DNA]</scope>
</reference>
<dbReference type="OrthoDB" id="6434255at2759"/>
<evidence type="ECO:0000313" key="2">
    <source>
        <dbReference type="EMBL" id="GBN35851.1"/>
    </source>
</evidence>
<evidence type="ECO:0000313" key="3">
    <source>
        <dbReference type="Proteomes" id="UP000499080"/>
    </source>
</evidence>
<sequence>MWRAGTEISKPDLCFARTLLRSDRHSFVWTIREFSSLQRGQKRMLLLNPTSRGGIQLTLNSFLREENGEEYVCIGIEDSSEIDYSWYSIQLCLLGVEGKVVHSKKAFANIESHITFFEKRKLMDDEASLIPNDVLCLRCEIQGEAKTVWSRIENCRHINSMNLVTLAKEMDEVALTEPEMTSNVSSSFTEAIKSLLEEGTLSDVSLRTDSKSFPAHKCILSARSPVFKAMFNGDMKEKTSKFVEIPDLDEDTLKELLSYIYTDMVTELEWRGATDLYRAADKYELLDLKRRCSTFLKSDLSVSSVCTVLILADLHHDQELRETAQDFVMRQEEEFFTSDTWRSFKKENSYLAMEIMERIVCNIKSHH</sequence>
<dbReference type="Gene3D" id="1.25.40.420">
    <property type="match status" value="1"/>
</dbReference>
<dbReference type="PROSITE" id="PS50097">
    <property type="entry name" value="BTB"/>
    <property type="match status" value="1"/>
</dbReference>
<dbReference type="AlphaFoldDB" id="A0A4Y2N990"/>
<feature type="domain" description="BTB" evidence="1">
    <location>
        <begin position="202"/>
        <end position="269"/>
    </location>
</feature>
<proteinExistence type="predicted"/>
<dbReference type="EMBL" id="BGPR01126886">
    <property type="protein sequence ID" value="GBN35851.1"/>
    <property type="molecule type" value="Genomic_DNA"/>
</dbReference>
<dbReference type="InterPro" id="IPR011333">
    <property type="entry name" value="SKP1/BTB/POZ_sf"/>
</dbReference>
<dbReference type="CDD" id="cd18186">
    <property type="entry name" value="BTB_POZ_ZBTB_KLHL-like"/>
    <property type="match status" value="1"/>
</dbReference>
<dbReference type="SMART" id="SM00225">
    <property type="entry name" value="BTB"/>
    <property type="match status" value="1"/>
</dbReference>
<organism evidence="2 3">
    <name type="scientific">Araneus ventricosus</name>
    <name type="common">Orbweaver spider</name>
    <name type="synonym">Epeira ventricosa</name>
    <dbReference type="NCBI Taxonomy" id="182803"/>
    <lineage>
        <taxon>Eukaryota</taxon>
        <taxon>Metazoa</taxon>
        <taxon>Ecdysozoa</taxon>
        <taxon>Arthropoda</taxon>
        <taxon>Chelicerata</taxon>
        <taxon>Arachnida</taxon>
        <taxon>Araneae</taxon>
        <taxon>Araneomorphae</taxon>
        <taxon>Entelegynae</taxon>
        <taxon>Araneoidea</taxon>
        <taxon>Araneidae</taxon>
        <taxon>Araneus</taxon>
    </lineage>
</organism>
<dbReference type="Proteomes" id="UP000499080">
    <property type="component" value="Unassembled WGS sequence"/>
</dbReference>
<name>A0A4Y2N990_ARAVE</name>
<keyword evidence="3" id="KW-1185">Reference proteome</keyword>
<dbReference type="Pfam" id="PF00651">
    <property type="entry name" value="BTB"/>
    <property type="match status" value="1"/>
</dbReference>
<gene>
    <name evidence="2" type="primary">spop-b_32</name>
    <name evidence="2" type="ORF">AVEN_94246_1</name>
</gene>
<protein>
    <submittedName>
        <fullName evidence="2">Speckle-type POZ protein B</fullName>
    </submittedName>
</protein>
<dbReference type="SUPFAM" id="SSF54695">
    <property type="entry name" value="POZ domain"/>
    <property type="match status" value="1"/>
</dbReference>
<accession>A0A4Y2N990</accession>